<dbReference type="Pfam" id="PF04055">
    <property type="entry name" value="Radical_SAM"/>
    <property type="match status" value="1"/>
</dbReference>
<protein>
    <submittedName>
        <fullName evidence="2">Coproporphyrinogen III oxidase</fullName>
    </submittedName>
</protein>
<dbReference type="PROSITE" id="PS51918">
    <property type="entry name" value="RADICAL_SAM"/>
    <property type="match status" value="1"/>
</dbReference>
<feature type="domain" description="Radical SAM core" evidence="1">
    <location>
        <begin position="143"/>
        <end position="384"/>
    </location>
</feature>
<dbReference type="InterPro" id="IPR007197">
    <property type="entry name" value="rSAM"/>
</dbReference>
<name>A0ABS6EK88_9CLOT</name>
<dbReference type="SFLD" id="SFLDF00310">
    <property type="entry name" value="oxygen-independent_coproporphy"/>
    <property type="match status" value="1"/>
</dbReference>
<dbReference type="SFLD" id="SFLDG01082">
    <property type="entry name" value="B12-binding_domain_containing"/>
    <property type="match status" value="1"/>
</dbReference>
<dbReference type="SFLD" id="SFLDS00029">
    <property type="entry name" value="Radical_SAM"/>
    <property type="match status" value="1"/>
</dbReference>
<dbReference type="InterPro" id="IPR023995">
    <property type="entry name" value="HemZ"/>
</dbReference>
<evidence type="ECO:0000259" key="1">
    <source>
        <dbReference type="PROSITE" id="PS51918"/>
    </source>
</evidence>
<dbReference type="PANTHER" id="PTHR13932">
    <property type="entry name" value="COPROPORPHYRINIGEN III OXIDASE"/>
    <property type="match status" value="1"/>
</dbReference>
<reference evidence="2 3" key="1">
    <citation type="submission" date="2021-06" db="EMBL/GenBank/DDBJ databases">
        <authorList>
            <person name="Sun Q."/>
            <person name="Li D."/>
        </authorList>
    </citation>
    <scope>NUCLEOTIDE SEQUENCE [LARGE SCALE GENOMIC DNA]</scope>
    <source>
        <strain evidence="2 3">MSJ-11</strain>
    </source>
</reference>
<evidence type="ECO:0000313" key="3">
    <source>
        <dbReference type="Proteomes" id="UP000726170"/>
    </source>
</evidence>
<dbReference type="InterPro" id="IPR034505">
    <property type="entry name" value="Coproporphyrinogen-III_oxidase"/>
</dbReference>
<accession>A0ABS6EK88</accession>
<keyword evidence="3" id="KW-1185">Reference proteome</keyword>
<dbReference type="NCBIfam" id="TIGR03994">
    <property type="entry name" value="rSAM_HemZ"/>
    <property type="match status" value="1"/>
</dbReference>
<dbReference type="InterPro" id="IPR006638">
    <property type="entry name" value="Elp3/MiaA/NifB-like_rSAM"/>
</dbReference>
<dbReference type="Proteomes" id="UP000726170">
    <property type="component" value="Unassembled WGS sequence"/>
</dbReference>
<proteinExistence type="predicted"/>
<dbReference type="NCBIfam" id="NF006060">
    <property type="entry name" value="PRK08207.1-3"/>
    <property type="match status" value="1"/>
</dbReference>
<dbReference type="SMART" id="SM00729">
    <property type="entry name" value="Elp3"/>
    <property type="match status" value="1"/>
</dbReference>
<gene>
    <name evidence="2" type="ORF">KQI86_14590</name>
</gene>
<organism evidence="2 3">
    <name type="scientific">Clostridium mobile</name>
    <dbReference type="NCBI Taxonomy" id="2841512"/>
    <lineage>
        <taxon>Bacteria</taxon>
        <taxon>Bacillati</taxon>
        <taxon>Bacillota</taxon>
        <taxon>Clostridia</taxon>
        <taxon>Eubacteriales</taxon>
        <taxon>Clostridiaceae</taxon>
        <taxon>Clostridium</taxon>
    </lineage>
</organism>
<dbReference type="SFLD" id="SFLDG01065">
    <property type="entry name" value="anaerobic_coproporphyrinogen-I"/>
    <property type="match status" value="1"/>
</dbReference>
<sequence>MAISIELNNLKYRYDVYQIFNLFFPLNQLDFNTTSPDYKIEIGEDSILIEDKNGSENFNINKDINVKEEVKKSSYIFLEKRTGKKIPWGTLVGIRPSKIALSLLKEGKCEKEIIDYYKEHHIAEEEKAKLCIEVAKIESNMVNNDKRKISIYIGMPFCPTRCLYCSFTSNPIVSCKNVVRAYLNALTKEIEEISRFIKEKELIIETLYFGGGTPTSIKDEEFEDIMEKIYNNFIHDNNVREFTVECGRPDSLSAHKFSTMKKYGVTRISINPQTMNDDTLKLIGRNHSVEDIKDKYRMARDMGFNNINMDIIVGLPGERLPHIKNTYKEIYNLKPDSITVHGMSFKKGSKLYEKLEEYLRDIEQNELNRMYEETFKLSKDLNMSPYYMYRQKNMVGNMENVGYSLKGKECIYNIQMIEERQTIIALGADAVTKVVYLELNKIERVPNVKDVLEYNNRIDEMINKKITELNKLY</sequence>
<evidence type="ECO:0000313" key="2">
    <source>
        <dbReference type="EMBL" id="MBU5485547.1"/>
    </source>
</evidence>
<dbReference type="EMBL" id="JAHLQF010000003">
    <property type="protein sequence ID" value="MBU5485547.1"/>
    <property type="molecule type" value="Genomic_DNA"/>
</dbReference>
<dbReference type="CDD" id="cd01335">
    <property type="entry name" value="Radical_SAM"/>
    <property type="match status" value="1"/>
</dbReference>
<comment type="caution">
    <text evidence="2">The sequence shown here is derived from an EMBL/GenBank/DDBJ whole genome shotgun (WGS) entry which is preliminary data.</text>
</comment>
<dbReference type="PANTHER" id="PTHR13932:SF1">
    <property type="entry name" value="OXYGEN-INDEPENDENT COPROPORPHYRINOGEN-III OXIDASE-LIKE PROTEIN HEMZ"/>
    <property type="match status" value="1"/>
</dbReference>
<dbReference type="RefSeq" id="WP_216440083.1">
    <property type="nucleotide sequence ID" value="NZ_JAHLQF010000003.1"/>
</dbReference>